<dbReference type="Proteomes" id="UP000317624">
    <property type="component" value="Unassembled WGS sequence"/>
</dbReference>
<feature type="signal peptide" evidence="2">
    <location>
        <begin position="1"/>
        <end position="22"/>
    </location>
</feature>
<feature type="chain" id="PRO_5035215764" description="EF-hand domain-containing protein" evidence="2">
    <location>
        <begin position="23"/>
        <end position="88"/>
    </location>
</feature>
<evidence type="ECO:0000256" key="2">
    <source>
        <dbReference type="SAM" id="SignalP"/>
    </source>
</evidence>
<dbReference type="EMBL" id="VMRJ01000002">
    <property type="protein sequence ID" value="TVT41553.1"/>
    <property type="molecule type" value="Genomic_DNA"/>
</dbReference>
<evidence type="ECO:0000313" key="3">
    <source>
        <dbReference type="EMBL" id="TVT41553.1"/>
    </source>
</evidence>
<dbReference type="RefSeq" id="WP_144846559.1">
    <property type="nucleotide sequence ID" value="NZ_VMRJ01000002.1"/>
</dbReference>
<keyword evidence="4" id="KW-1185">Reference proteome</keyword>
<organism evidence="3 4">
    <name type="scientific">Hymenobacter setariae</name>
    <dbReference type="NCBI Taxonomy" id="2594794"/>
    <lineage>
        <taxon>Bacteria</taxon>
        <taxon>Pseudomonadati</taxon>
        <taxon>Bacteroidota</taxon>
        <taxon>Cytophagia</taxon>
        <taxon>Cytophagales</taxon>
        <taxon>Hymenobacteraceae</taxon>
        <taxon>Hymenobacter</taxon>
    </lineage>
</organism>
<evidence type="ECO:0000313" key="4">
    <source>
        <dbReference type="Proteomes" id="UP000317624"/>
    </source>
</evidence>
<evidence type="ECO:0008006" key="5">
    <source>
        <dbReference type="Google" id="ProtNLM"/>
    </source>
</evidence>
<comment type="caution">
    <text evidence="3">The sequence shown here is derived from an EMBL/GenBank/DDBJ whole genome shotgun (WGS) entry which is preliminary data.</text>
</comment>
<protein>
    <recommendedName>
        <fullName evidence="5">EF-hand domain-containing protein</fullName>
    </recommendedName>
</protein>
<reference evidence="3 4" key="1">
    <citation type="submission" date="2019-07" db="EMBL/GenBank/DDBJ databases">
        <title>Hymenobacter sp. straun FUR1 Genome sequencing and assembly.</title>
        <authorList>
            <person name="Chhetri G."/>
        </authorList>
    </citation>
    <scope>NUCLEOTIDE SEQUENCE [LARGE SCALE GENOMIC DNA]</scope>
    <source>
        <strain evidence="3 4">Fur1</strain>
    </source>
</reference>
<dbReference type="OrthoDB" id="886878at2"/>
<evidence type="ECO:0000256" key="1">
    <source>
        <dbReference type="SAM" id="MobiDB-lite"/>
    </source>
</evidence>
<feature type="region of interest" description="Disordered" evidence="1">
    <location>
        <begin position="21"/>
        <end position="88"/>
    </location>
</feature>
<sequence>MNRTLRLLALAAALPLALSACNSGGDVGDTNVEKGSAKKGPTAPKEGTNNGDSLAAGIPRDTTNRPTGKELYKAADRAKDRNHDGIAD</sequence>
<gene>
    <name evidence="3" type="ORF">FNT36_08935</name>
</gene>
<accession>A0A558BYK4</accession>
<proteinExistence type="predicted"/>
<feature type="compositionally biased region" description="Basic and acidic residues" evidence="1">
    <location>
        <begin position="67"/>
        <end position="88"/>
    </location>
</feature>
<dbReference type="PROSITE" id="PS51257">
    <property type="entry name" value="PROKAR_LIPOPROTEIN"/>
    <property type="match status" value="1"/>
</dbReference>
<name>A0A558BYK4_9BACT</name>
<keyword evidence="2" id="KW-0732">Signal</keyword>
<dbReference type="AlphaFoldDB" id="A0A558BYK4"/>